<accession>A0A0C3DZN8</accession>
<proteinExistence type="predicted"/>
<dbReference type="HOGENOM" id="CLU_847582_0_0_1"/>
<feature type="region of interest" description="Disordered" evidence="1">
    <location>
        <begin position="303"/>
        <end position="328"/>
    </location>
</feature>
<organism evidence="2 3">
    <name type="scientific">Oidiodendron maius (strain Zn)</name>
    <dbReference type="NCBI Taxonomy" id="913774"/>
    <lineage>
        <taxon>Eukaryota</taxon>
        <taxon>Fungi</taxon>
        <taxon>Dikarya</taxon>
        <taxon>Ascomycota</taxon>
        <taxon>Pezizomycotina</taxon>
        <taxon>Leotiomycetes</taxon>
        <taxon>Leotiomycetes incertae sedis</taxon>
        <taxon>Myxotrichaceae</taxon>
        <taxon>Oidiodendron</taxon>
    </lineage>
</organism>
<evidence type="ECO:0000256" key="1">
    <source>
        <dbReference type="SAM" id="MobiDB-lite"/>
    </source>
</evidence>
<feature type="compositionally biased region" description="Basic residues" evidence="1">
    <location>
        <begin position="313"/>
        <end position="328"/>
    </location>
</feature>
<dbReference type="InParanoid" id="A0A0C3DZN8"/>
<evidence type="ECO:0008006" key="4">
    <source>
        <dbReference type="Google" id="ProtNLM"/>
    </source>
</evidence>
<name>A0A0C3DZN8_OIDMZ</name>
<reference evidence="3" key="2">
    <citation type="submission" date="2015-01" db="EMBL/GenBank/DDBJ databases">
        <title>Evolutionary Origins and Diversification of the Mycorrhizal Mutualists.</title>
        <authorList>
            <consortium name="DOE Joint Genome Institute"/>
            <consortium name="Mycorrhizal Genomics Consortium"/>
            <person name="Kohler A."/>
            <person name="Kuo A."/>
            <person name="Nagy L.G."/>
            <person name="Floudas D."/>
            <person name="Copeland A."/>
            <person name="Barry K.W."/>
            <person name="Cichocki N."/>
            <person name="Veneault-Fourrey C."/>
            <person name="LaButti K."/>
            <person name="Lindquist E.A."/>
            <person name="Lipzen A."/>
            <person name="Lundell T."/>
            <person name="Morin E."/>
            <person name="Murat C."/>
            <person name="Riley R."/>
            <person name="Ohm R."/>
            <person name="Sun H."/>
            <person name="Tunlid A."/>
            <person name="Henrissat B."/>
            <person name="Grigoriev I.V."/>
            <person name="Hibbett D.S."/>
            <person name="Martin F."/>
        </authorList>
    </citation>
    <scope>NUCLEOTIDE SEQUENCE [LARGE SCALE GENOMIC DNA]</scope>
    <source>
        <strain evidence="3">Zn</strain>
    </source>
</reference>
<gene>
    <name evidence="2" type="ORF">OIDMADRAFT_140105</name>
</gene>
<sequence>MDHLGYVPVRHFYVGKKPRHFVVEEHVLRQQCVMFQALHHQSQWEQDNTFRMMEPDVVRDGNGGLCLPNIDDSDIFQRFCDFLYQGTIPPVTPSWVMELKLYKLADLLGLHGLMNGLIDALRDYHYRTNTHFSINQIRAIRRGLPGNGVWTYCVMGMAYHLARNLYPANDYEFDKLCQEFSSVSKATILEVKKHGKSFNEGLDYRRCNLRYGLCFDQCKFHVHTADNYCNPNDLRAHNLAEKPLQNSPNLGQYPVTSRASIKSEEGDQALEASFQHNIQRRSTRRNIQRRSARRNIQRKLIQRSASQGLASRITKKASKKKKGRKARV</sequence>
<dbReference type="AlphaFoldDB" id="A0A0C3DZN8"/>
<reference evidence="2 3" key="1">
    <citation type="submission" date="2014-04" db="EMBL/GenBank/DDBJ databases">
        <authorList>
            <consortium name="DOE Joint Genome Institute"/>
            <person name="Kuo A."/>
            <person name="Martino E."/>
            <person name="Perotto S."/>
            <person name="Kohler A."/>
            <person name="Nagy L.G."/>
            <person name="Floudas D."/>
            <person name="Copeland A."/>
            <person name="Barry K.W."/>
            <person name="Cichocki N."/>
            <person name="Veneault-Fourrey C."/>
            <person name="LaButti K."/>
            <person name="Lindquist E.A."/>
            <person name="Lipzen A."/>
            <person name="Lundell T."/>
            <person name="Morin E."/>
            <person name="Murat C."/>
            <person name="Sun H."/>
            <person name="Tunlid A."/>
            <person name="Henrissat B."/>
            <person name="Grigoriev I.V."/>
            <person name="Hibbett D.S."/>
            <person name="Martin F."/>
            <person name="Nordberg H.P."/>
            <person name="Cantor M.N."/>
            <person name="Hua S.X."/>
        </authorList>
    </citation>
    <scope>NUCLEOTIDE SEQUENCE [LARGE SCALE GENOMIC DNA]</scope>
    <source>
        <strain evidence="2 3">Zn</strain>
    </source>
</reference>
<dbReference type="Gene3D" id="3.30.710.10">
    <property type="entry name" value="Potassium Channel Kv1.1, Chain A"/>
    <property type="match status" value="1"/>
</dbReference>
<keyword evidence="3" id="KW-1185">Reference proteome</keyword>
<dbReference type="Proteomes" id="UP000054321">
    <property type="component" value="Unassembled WGS sequence"/>
</dbReference>
<evidence type="ECO:0000313" key="2">
    <source>
        <dbReference type="EMBL" id="KIN07538.1"/>
    </source>
</evidence>
<protein>
    <recommendedName>
        <fullName evidence="4">BTB domain-containing protein</fullName>
    </recommendedName>
</protein>
<dbReference type="EMBL" id="KN832870">
    <property type="protein sequence ID" value="KIN07538.1"/>
    <property type="molecule type" value="Genomic_DNA"/>
</dbReference>
<evidence type="ECO:0000313" key="3">
    <source>
        <dbReference type="Proteomes" id="UP000054321"/>
    </source>
</evidence>
<dbReference type="InterPro" id="IPR011333">
    <property type="entry name" value="SKP1/BTB/POZ_sf"/>
</dbReference>